<evidence type="ECO:0000259" key="2">
    <source>
        <dbReference type="Pfam" id="PF03629"/>
    </source>
</evidence>
<accession>A0A317ZE99</accession>
<dbReference type="Proteomes" id="UP000247099">
    <property type="component" value="Unassembled WGS sequence"/>
</dbReference>
<comment type="caution">
    <text evidence="3">The sequence shown here is derived from an EMBL/GenBank/DDBJ whole genome shotgun (WGS) entry which is preliminary data.</text>
</comment>
<dbReference type="AlphaFoldDB" id="A0A317ZE99"/>
<dbReference type="InParanoid" id="A0A317ZE99"/>
<dbReference type="EMBL" id="QHJQ01000008">
    <property type="protein sequence ID" value="PXA03636.1"/>
    <property type="molecule type" value="Genomic_DNA"/>
</dbReference>
<organism evidence="3 4">
    <name type="scientific">Coraliomargarita sinensis</name>
    <dbReference type="NCBI Taxonomy" id="2174842"/>
    <lineage>
        <taxon>Bacteria</taxon>
        <taxon>Pseudomonadati</taxon>
        <taxon>Verrucomicrobiota</taxon>
        <taxon>Opitutia</taxon>
        <taxon>Puniceicoccales</taxon>
        <taxon>Coraliomargaritaceae</taxon>
        <taxon>Coraliomargarita</taxon>
    </lineage>
</organism>
<protein>
    <submittedName>
        <fullName evidence="3">Sialate O-acetylesterase</fullName>
    </submittedName>
</protein>
<sequence length="467" mass="52788">MPVPIWGRAAPGSPISVEFGDQKMQTRADASGEWRVHLEPIPATSDPRDMILRNGNEPEIRFRNIVVGEVWICSGQSNMQMRVKFAPEVDALRPSVENVRSFEVKNTVAVAEKNDCRGKWVTQAPDSAVALAFAYCLEEAIDVPIGIILTSWGSSSIEAWMPRDMTDTVPHFKTIMEEFDADTGTLERIQSILDGPRPWPKRDDIFLRRQPNILYNAMMHPLVPYACRGLVWYQGERNTQSMQGMLDEPWYARNSGMLKYGPTLKAWIRRYRQEWGRADLHFMVVMLPGYFKPLESGPQLGAEHPATHSWAWMREAQLKALELPHTSVVNTIDLGDLRNIHPKDKLPVGRRLALLARRDTLDEAVEAEGPEMQAVEVKEDRLLVHFDHAKGLTTTDAGPPTGFWIADESRVWVPAEAELDGETVVLHSDEIQIPRYVRYAFAGKPEVNLVNGAGLPAYPFRTDDFKP</sequence>
<name>A0A317ZE99_9BACT</name>
<reference evidence="3 4" key="1">
    <citation type="submission" date="2018-05" db="EMBL/GenBank/DDBJ databases">
        <title>Coraliomargarita sinensis sp. nov., isolated from a marine solar saltern.</title>
        <authorList>
            <person name="Zhou L.Y."/>
        </authorList>
    </citation>
    <scope>NUCLEOTIDE SEQUENCE [LARGE SCALE GENOMIC DNA]</scope>
    <source>
        <strain evidence="3 4">WN38</strain>
    </source>
</reference>
<dbReference type="InterPro" id="IPR005181">
    <property type="entry name" value="SASA"/>
</dbReference>
<proteinExistence type="predicted"/>
<dbReference type="Pfam" id="PF03629">
    <property type="entry name" value="SASA"/>
    <property type="match status" value="2"/>
</dbReference>
<keyword evidence="1" id="KW-0378">Hydrolase</keyword>
<gene>
    <name evidence="3" type="ORF">DDZ13_11125</name>
</gene>
<evidence type="ECO:0000313" key="3">
    <source>
        <dbReference type="EMBL" id="PXA03636.1"/>
    </source>
</evidence>
<dbReference type="PANTHER" id="PTHR22901:SF0">
    <property type="entry name" value="SIALATE O-ACETYLESTERASE"/>
    <property type="match status" value="1"/>
</dbReference>
<evidence type="ECO:0000313" key="4">
    <source>
        <dbReference type="Proteomes" id="UP000247099"/>
    </source>
</evidence>
<keyword evidence="4" id="KW-1185">Reference proteome</keyword>
<dbReference type="Gene3D" id="3.40.50.1110">
    <property type="entry name" value="SGNH hydrolase"/>
    <property type="match status" value="1"/>
</dbReference>
<dbReference type="InterPro" id="IPR039329">
    <property type="entry name" value="SIAE"/>
</dbReference>
<dbReference type="GO" id="GO:0001681">
    <property type="term" value="F:sialate O-acetylesterase activity"/>
    <property type="evidence" value="ECO:0007669"/>
    <property type="project" value="InterPro"/>
</dbReference>
<dbReference type="SUPFAM" id="SSF52266">
    <property type="entry name" value="SGNH hydrolase"/>
    <property type="match status" value="1"/>
</dbReference>
<dbReference type="PANTHER" id="PTHR22901">
    <property type="entry name" value="SIALATE O-ACETYLESTERASE"/>
    <property type="match status" value="1"/>
</dbReference>
<evidence type="ECO:0000256" key="1">
    <source>
        <dbReference type="ARBA" id="ARBA00022801"/>
    </source>
</evidence>
<feature type="domain" description="Sialate O-acetylesterase" evidence="2">
    <location>
        <begin position="226"/>
        <end position="341"/>
    </location>
</feature>
<feature type="domain" description="Sialate O-acetylesterase" evidence="2">
    <location>
        <begin position="69"/>
        <end position="192"/>
    </location>
</feature>
<dbReference type="GO" id="GO:0005975">
    <property type="term" value="P:carbohydrate metabolic process"/>
    <property type="evidence" value="ECO:0007669"/>
    <property type="project" value="TreeGrafter"/>
</dbReference>
<dbReference type="InterPro" id="IPR036514">
    <property type="entry name" value="SGNH_hydro_sf"/>
</dbReference>
<dbReference type="OrthoDB" id="9795554at2"/>